<comment type="similarity">
    <text evidence="1">Belongs to the aspartate/glutamate racemases family.</text>
</comment>
<protein>
    <submittedName>
        <fullName evidence="3">Aspartate/glutamate racemase family protein</fullName>
    </submittedName>
</protein>
<dbReference type="NCBIfam" id="TIGR00035">
    <property type="entry name" value="asp_race"/>
    <property type="match status" value="1"/>
</dbReference>
<dbReference type="Proteomes" id="UP000618754">
    <property type="component" value="Unassembled WGS sequence"/>
</dbReference>
<dbReference type="EMBL" id="JACWMW010000001">
    <property type="protein sequence ID" value="MBD1384828.1"/>
    <property type="molecule type" value="Genomic_DNA"/>
</dbReference>
<sequence>MKTLGLIGGTSWVSTIDYYRFINQGINDKLGGVNAAQLLLHSFNYADIAKNHAANDWAKTTQMVIDAGIGLKNSGAEAIVLCANTLHLVAEEAEAKIGLPVIHIATATAGVIKKHQLTKVGLLGTKFTMENTFFTDKLTQSDIESITPNDTDRAFIHQTLMDELGKGILLPETKGRYLQIIDDLVQQGAQGIILGCTEIPLLIKPEDTDVIQFDTTQIHSAAAVAFALGEVNY</sequence>
<dbReference type="InterPro" id="IPR033134">
    <property type="entry name" value="Asp/Glu_racemase_AS_2"/>
</dbReference>
<gene>
    <name evidence="3" type="ORF">IDJ75_06030</name>
</gene>
<dbReference type="RefSeq" id="WP_191174675.1">
    <property type="nucleotide sequence ID" value="NZ_JACWMW010000001.1"/>
</dbReference>
<proteinExistence type="inferred from homology"/>
<evidence type="ECO:0000313" key="4">
    <source>
        <dbReference type="Proteomes" id="UP000618754"/>
    </source>
</evidence>
<dbReference type="InterPro" id="IPR004380">
    <property type="entry name" value="Asp_race"/>
</dbReference>
<dbReference type="SUPFAM" id="SSF53681">
    <property type="entry name" value="Aspartate/glutamate racemase"/>
    <property type="match status" value="2"/>
</dbReference>
<name>A0ABR7X2M5_9SPHI</name>
<accession>A0ABR7X2M5</accession>
<evidence type="ECO:0000256" key="1">
    <source>
        <dbReference type="ARBA" id="ARBA00007847"/>
    </source>
</evidence>
<keyword evidence="4" id="KW-1185">Reference proteome</keyword>
<dbReference type="InterPro" id="IPR015942">
    <property type="entry name" value="Asp/Glu/hydantoin_racemase"/>
</dbReference>
<keyword evidence="2" id="KW-0413">Isomerase</keyword>
<comment type="caution">
    <text evidence="3">The sequence shown here is derived from an EMBL/GenBank/DDBJ whole genome shotgun (WGS) entry which is preliminary data.</text>
</comment>
<organism evidence="3 4">
    <name type="scientific">Mucilaginibacter rigui</name>
    <dbReference type="NCBI Taxonomy" id="534635"/>
    <lineage>
        <taxon>Bacteria</taxon>
        <taxon>Pseudomonadati</taxon>
        <taxon>Bacteroidota</taxon>
        <taxon>Sphingobacteriia</taxon>
        <taxon>Sphingobacteriales</taxon>
        <taxon>Sphingobacteriaceae</taxon>
        <taxon>Mucilaginibacter</taxon>
    </lineage>
</organism>
<dbReference type="PANTHER" id="PTHR21198:SF7">
    <property type="entry name" value="ASPARTATE-GLUTAMATE RACEMASE FAMILY"/>
    <property type="match status" value="1"/>
</dbReference>
<dbReference type="InterPro" id="IPR001920">
    <property type="entry name" value="Asp/Glu_race"/>
</dbReference>
<dbReference type="PANTHER" id="PTHR21198">
    <property type="entry name" value="GLUTAMATE RACEMASE"/>
    <property type="match status" value="1"/>
</dbReference>
<evidence type="ECO:0000256" key="2">
    <source>
        <dbReference type="ARBA" id="ARBA00023235"/>
    </source>
</evidence>
<dbReference type="Pfam" id="PF01177">
    <property type="entry name" value="Asp_Glu_race"/>
    <property type="match status" value="1"/>
</dbReference>
<reference evidence="3 4" key="1">
    <citation type="submission" date="2020-09" db="EMBL/GenBank/DDBJ databases">
        <title>Novel species of Mucilaginibacter isolated from a glacier on the Tibetan Plateau.</title>
        <authorList>
            <person name="Liu Q."/>
            <person name="Xin Y.-H."/>
        </authorList>
    </citation>
    <scope>NUCLEOTIDE SEQUENCE [LARGE SCALE GENOMIC DNA]</scope>
    <source>
        <strain evidence="3 4">CGMCC 1.13878</strain>
    </source>
</reference>
<evidence type="ECO:0000313" key="3">
    <source>
        <dbReference type="EMBL" id="MBD1384828.1"/>
    </source>
</evidence>
<dbReference type="Gene3D" id="3.40.50.1860">
    <property type="match status" value="2"/>
</dbReference>
<dbReference type="PROSITE" id="PS00924">
    <property type="entry name" value="ASP_GLU_RACEMASE_2"/>
    <property type="match status" value="1"/>
</dbReference>